<gene>
    <name evidence="2" type="ORF">NLI96_g8568</name>
</gene>
<keyword evidence="1" id="KW-0812">Transmembrane</keyword>
<feature type="transmembrane region" description="Helical" evidence="1">
    <location>
        <begin position="88"/>
        <end position="107"/>
    </location>
</feature>
<feature type="transmembrane region" description="Helical" evidence="1">
    <location>
        <begin position="21"/>
        <end position="39"/>
    </location>
</feature>
<organism evidence="2 3">
    <name type="scientific">Meripilus lineatus</name>
    <dbReference type="NCBI Taxonomy" id="2056292"/>
    <lineage>
        <taxon>Eukaryota</taxon>
        <taxon>Fungi</taxon>
        <taxon>Dikarya</taxon>
        <taxon>Basidiomycota</taxon>
        <taxon>Agaricomycotina</taxon>
        <taxon>Agaricomycetes</taxon>
        <taxon>Polyporales</taxon>
        <taxon>Meripilaceae</taxon>
        <taxon>Meripilus</taxon>
    </lineage>
</organism>
<accession>A0AAD5UX48</accession>
<evidence type="ECO:0000256" key="1">
    <source>
        <dbReference type="SAM" id="Phobius"/>
    </source>
</evidence>
<sequence length="259" mass="28031">MVSDAIFPALRAWAISGRQKAPLLVALSLGLFVPAANIYNFTLLGPATLDSESETRCLYLHVKRASIACTLDSLSSLRNPNDLLLGPIATRVAAMLEDLLVLLVTWIKTASLRKFARENHIDVSLVNLLIRDGTTYFLSMFAFNIALVVLVVLRVTGIPTTGGTFFISIESALASILTCRFILDLREVDQAKAGGSTPSAVKFAVQLSATVGAPLNQESVWVTNAGADITEENAITNDPLAEINSRFHEASTDRIEDRE</sequence>
<keyword evidence="1" id="KW-1133">Transmembrane helix</keyword>
<reference evidence="2" key="1">
    <citation type="submission" date="2022-07" db="EMBL/GenBank/DDBJ databases">
        <title>Genome Sequence of Physisporinus lineatus.</title>
        <authorList>
            <person name="Buettner E."/>
        </authorList>
    </citation>
    <scope>NUCLEOTIDE SEQUENCE</scope>
    <source>
        <strain evidence="2">VT162</strain>
    </source>
</reference>
<dbReference type="EMBL" id="JANAWD010000393">
    <property type="protein sequence ID" value="KAJ3480146.1"/>
    <property type="molecule type" value="Genomic_DNA"/>
</dbReference>
<evidence type="ECO:0000313" key="2">
    <source>
        <dbReference type="EMBL" id="KAJ3480146.1"/>
    </source>
</evidence>
<name>A0AAD5UX48_9APHY</name>
<comment type="caution">
    <text evidence="2">The sequence shown here is derived from an EMBL/GenBank/DDBJ whole genome shotgun (WGS) entry which is preliminary data.</text>
</comment>
<dbReference type="Proteomes" id="UP001212997">
    <property type="component" value="Unassembled WGS sequence"/>
</dbReference>
<keyword evidence="3" id="KW-1185">Reference proteome</keyword>
<feature type="transmembrane region" description="Helical" evidence="1">
    <location>
        <begin position="135"/>
        <end position="153"/>
    </location>
</feature>
<dbReference type="AlphaFoldDB" id="A0AAD5UX48"/>
<keyword evidence="1" id="KW-0472">Membrane</keyword>
<evidence type="ECO:0000313" key="3">
    <source>
        <dbReference type="Proteomes" id="UP001212997"/>
    </source>
</evidence>
<proteinExistence type="predicted"/>
<protein>
    <submittedName>
        <fullName evidence="2">Uncharacterized protein</fullName>
    </submittedName>
</protein>